<dbReference type="Pfam" id="PF14223">
    <property type="entry name" value="Retrotran_gag_2"/>
    <property type="match status" value="1"/>
</dbReference>
<sequence>MLHGHCRLDRTSISLADMVVLVTWETRDAQIISWILASIEPQMVSNLRFFSTAKDMWDYLNTIYNQNHVAKRFQLELDIANCQQGLTSMQDYYFGFLNLWAEHFEILPADVHKQTQSISLKLCLEFEVARVALLNRSPVPSLEVCVAELGEEKHLLT</sequence>
<dbReference type="EMBL" id="QJKJ01003634">
    <property type="protein sequence ID" value="RDX97521.1"/>
    <property type="molecule type" value="Genomic_DNA"/>
</dbReference>
<dbReference type="PANTHER" id="PTHR37610">
    <property type="entry name" value="CCHC-TYPE DOMAIN-CONTAINING PROTEIN"/>
    <property type="match status" value="1"/>
</dbReference>
<protein>
    <recommendedName>
        <fullName evidence="3">Retrotransposon gag domain-containing protein</fullName>
    </recommendedName>
</protein>
<accession>A0A371H403</accession>
<organism evidence="1 2">
    <name type="scientific">Mucuna pruriens</name>
    <name type="common">Velvet bean</name>
    <name type="synonym">Dolichos pruriens</name>
    <dbReference type="NCBI Taxonomy" id="157652"/>
    <lineage>
        <taxon>Eukaryota</taxon>
        <taxon>Viridiplantae</taxon>
        <taxon>Streptophyta</taxon>
        <taxon>Embryophyta</taxon>
        <taxon>Tracheophyta</taxon>
        <taxon>Spermatophyta</taxon>
        <taxon>Magnoliopsida</taxon>
        <taxon>eudicotyledons</taxon>
        <taxon>Gunneridae</taxon>
        <taxon>Pentapetalae</taxon>
        <taxon>rosids</taxon>
        <taxon>fabids</taxon>
        <taxon>Fabales</taxon>
        <taxon>Fabaceae</taxon>
        <taxon>Papilionoideae</taxon>
        <taxon>50 kb inversion clade</taxon>
        <taxon>NPAAA clade</taxon>
        <taxon>indigoferoid/millettioid clade</taxon>
        <taxon>Phaseoleae</taxon>
        <taxon>Mucuna</taxon>
    </lineage>
</organism>
<dbReference type="OrthoDB" id="1706811at2759"/>
<name>A0A371H403_MUCPR</name>
<keyword evidence="2" id="KW-1185">Reference proteome</keyword>
<evidence type="ECO:0000313" key="2">
    <source>
        <dbReference type="Proteomes" id="UP000257109"/>
    </source>
</evidence>
<reference evidence="1" key="1">
    <citation type="submission" date="2018-05" db="EMBL/GenBank/DDBJ databases">
        <title>Draft genome of Mucuna pruriens seed.</title>
        <authorList>
            <person name="Nnadi N.E."/>
            <person name="Vos R."/>
            <person name="Hasami M.H."/>
            <person name="Devisetty U.K."/>
            <person name="Aguiy J.C."/>
        </authorList>
    </citation>
    <scope>NUCLEOTIDE SEQUENCE [LARGE SCALE GENOMIC DNA]</scope>
    <source>
        <strain evidence="1">JCA_2017</strain>
    </source>
</reference>
<evidence type="ECO:0008006" key="3">
    <source>
        <dbReference type="Google" id="ProtNLM"/>
    </source>
</evidence>
<dbReference type="AlphaFoldDB" id="A0A371H403"/>
<gene>
    <name evidence="1" type="ORF">CR513_19702</name>
</gene>
<feature type="non-terminal residue" evidence="1">
    <location>
        <position position="1"/>
    </location>
</feature>
<dbReference type="Proteomes" id="UP000257109">
    <property type="component" value="Unassembled WGS sequence"/>
</dbReference>
<dbReference type="PANTHER" id="PTHR37610:SF77">
    <property type="entry name" value="INTEGRASE CATALYTIC DOMAIN-CONTAINING PROTEIN"/>
    <property type="match status" value="1"/>
</dbReference>
<proteinExistence type="predicted"/>
<comment type="caution">
    <text evidence="1">The sequence shown here is derived from an EMBL/GenBank/DDBJ whole genome shotgun (WGS) entry which is preliminary data.</text>
</comment>
<evidence type="ECO:0000313" key="1">
    <source>
        <dbReference type="EMBL" id="RDX97521.1"/>
    </source>
</evidence>